<gene>
    <name evidence="9" type="ORF">CYMTET_25195</name>
</gene>
<keyword evidence="4" id="KW-0378">Hydrolase</keyword>
<accession>A0AAE0KZ69</accession>
<dbReference type="CDD" id="cd03442">
    <property type="entry name" value="BFIT_BACH"/>
    <property type="match status" value="2"/>
</dbReference>
<keyword evidence="10" id="KW-1185">Reference proteome</keyword>
<dbReference type="Pfam" id="PF03061">
    <property type="entry name" value="4HBT"/>
    <property type="match status" value="2"/>
</dbReference>
<comment type="caution">
    <text evidence="9">The sequence shown here is derived from an EMBL/GenBank/DDBJ whole genome shotgun (WGS) entry which is preliminary data.</text>
</comment>
<evidence type="ECO:0000256" key="6">
    <source>
        <dbReference type="ARBA" id="ARBA00023098"/>
    </source>
</evidence>
<evidence type="ECO:0000256" key="3">
    <source>
        <dbReference type="ARBA" id="ARBA00022737"/>
    </source>
</evidence>
<dbReference type="CDD" id="cd00177">
    <property type="entry name" value="START"/>
    <property type="match status" value="1"/>
</dbReference>
<dbReference type="InterPro" id="IPR029069">
    <property type="entry name" value="HotDog_dom_sf"/>
</dbReference>
<dbReference type="AlphaFoldDB" id="A0AAE0KZ69"/>
<sequence>MASAASAGVEPVRTVSASRAKILKTVEGGDADGQYVTTGCLLKLMDICACLAAENHCCCSCVTISLDDLSVENEVPIGSLLEIVGQVNNAFNTSMEIGVVVHMESLTTGHRAVICNAFFVFVALDDAGKKKRVPPVLPETVEERHTFRLAEERRAVRLKKRALLQSLTKPSGTATLTRRPSLLAAALSAAEIPADELELTQPQVHYLSETVYELVLPSHANHHGNTFGGQIMEWMAKVAGVVGSRQILSVVRAASANASGASAQKPFARATVSSVDALIFEGPSRSGDRVVLHARVTACFTDSLELELRVEARGVDSGDGLRRINTGFLTVSAFDDAGDPFAIPALQEPWANSAEMAMHSEAVARRFVRESLQRMFAFRAQPVAYHAELSEQLSITNIYGLLRAAHTDAITWQCLMDVKPGQVVGWSRSPCAARVFFNRDTWGLGLVSFMYRVVCPAPMETVFQAIDGLERRAEWDLVLREGEVVQPIDEHNAIVHEVFEALTSDTPHDYALLRSWRKVDESIVIATRSIVHEDVPVYSGYERGTVLPSGFILCPQADGSGTDAFKRFSTNFAIGSC</sequence>
<organism evidence="9 10">
    <name type="scientific">Cymbomonas tetramitiformis</name>
    <dbReference type="NCBI Taxonomy" id="36881"/>
    <lineage>
        <taxon>Eukaryota</taxon>
        <taxon>Viridiplantae</taxon>
        <taxon>Chlorophyta</taxon>
        <taxon>Pyramimonadophyceae</taxon>
        <taxon>Pyramimonadales</taxon>
        <taxon>Pyramimonadaceae</taxon>
        <taxon>Cymbomonas</taxon>
    </lineage>
</organism>
<dbReference type="Gene3D" id="3.30.530.20">
    <property type="match status" value="1"/>
</dbReference>
<dbReference type="SUPFAM" id="SSF55961">
    <property type="entry name" value="Bet v1-like"/>
    <property type="match status" value="1"/>
</dbReference>
<dbReference type="PROSITE" id="PS51770">
    <property type="entry name" value="HOTDOG_ACOT"/>
    <property type="match status" value="2"/>
</dbReference>
<evidence type="ECO:0000259" key="7">
    <source>
        <dbReference type="PROSITE" id="PS50848"/>
    </source>
</evidence>
<dbReference type="SUPFAM" id="SSF54637">
    <property type="entry name" value="Thioesterase/thiol ester dehydrase-isomerase"/>
    <property type="match status" value="2"/>
</dbReference>
<comment type="pathway">
    <text evidence="2">Lipid metabolism; fatty acid metabolism.</text>
</comment>
<evidence type="ECO:0000313" key="9">
    <source>
        <dbReference type="EMBL" id="KAK3266161.1"/>
    </source>
</evidence>
<dbReference type="InterPro" id="IPR040170">
    <property type="entry name" value="Cytosol_ACT"/>
</dbReference>
<proteinExistence type="predicted"/>
<dbReference type="InterPro" id="IPR033120">
    <property type="entry name" value="HOTDOG_ACOT"/>
</dbReference>
<evidence type="ECO:0000256" key="2">
    <source>
        <dbReference type="ARBA" id="ARBA00004872"/>
    </source>
</evidence>
<keyword evidence="5" id="KW-0276">Fatty acid metabolism</keyword>
<dbReference type="GO" id="GO:0052816">
    <property type="term" value="F:long-chain fatty acyl-CoA hydrolase activity"/>
    <property type="evidence" value="ECO:0007669"/>
    <property type="project" value="TreeGrafter"/>
</dbReference>
<keyword evidence="3" id="KW-0677">Repeat</keyword>
<dbReference type="Pfam" id="PF01852">
    <property type="entry name" value="START"/>
    <property type="match status" value="1"/>
</dbReference>
<dbReference type="Gene3D" id="3.10.129.10">
    <property type="entry name" value="Hotdog Thioesterase"/>
    <property type="match status" value="2"/>
</dbReference>
<dbReference type="GO" id="GO:0008289">
    <property type="term" value="F:lipid binding"/>
    <property type="evidence" value="ECO:0007669"/>
    <property type="project" value="InterPro"/>
</dbReference>
<evidence type="ECO:0000256" key="1">
    <source>
        <dbReference type="ARBA" id="ARBA00000295"/>
    </source>
</evidence>
<dbReference type="GO" id="GO:0006637">
    <property type="term" value="P:acyl-CoA metabolic process"/>
    <property type="evidence" value="ECO:0007669"/>
    <property type="project" value="TreeGrafter"/>
</dbReference>
<feature type="domain" description="HotDog ACOT-type" evidence="8">
    <location>
        <begin position="205"/>
        <end position="337"/>
    </location>
</feature>
<evidence type="ECO:0000256" key="4">
    <source>
        <dbReference type="ARBA" id="ARBA00022801"/>
    </source>
</evidence>
<feature type="domain" description="HotDog ACOT-type" evidence="8">
    <location>
        <begin position="12"/>
        <end position="127"/>
    </location>
</feature>
<dbReference type="GO" id="GO:0006631">
    <property type="term" value="P:fatty acid metabolic process"/>
    <property type="evidence" value="ECO:0007669"/>
    <property type="project" value="UniProtKB-KW"/>
</dbReference>
<name>A0AAE0KZ69_9CHLO</name>
<dbReference type="GO" id="GO:0005829">
    <property type="term" value="C:cytosol"/>
    <property type="evidence" value="ECO:0007669"/>
    <property type="project" value="TreeGrafter"/>
</dbReference>
<feature type="domain" description="START" evidence="7">
    <location>
        <begin position="383"/>
        <end position="577"/>
    </location>
</feature>
<keyword evidence="6" id="KW-0443">Lipid metabolism</keyword>
<evidence type="ECO:0000256" key="5">
    <source>
        <dbReference type="ARBA" id="ARBA00022832"/>
    </source>
</evidence>
<dbReference type="PANTHER" id="PTHR11049:SF16">
    <property type="entry name" value="PROTEIN VDLD"/>
    <property type="match status" value="1"/>
</dbReference>
<dbReference type="Proteomes" id="UP001190700">
    <property type="component" value="Unassembled WGS sequence"/>
</dbReference>
<evidence type="ECO:0000313" key="10">
    <source>
        <dbReference type="Proteomes" id="UP001190700"/>
    </source>
</evidence>
<dbReference type="InterPro" id="IPR023393">
    <property type="entry name" value="START-like_dom_sf"/>
</dbReference>
<dbReference type="EMBL" id="LGRX02013392">
    <property type="protein sequence ID" value="KAK3266161.1"/>
    <property type="molecule type" value="Genomic_DNA"/>
</dbReference>
<dbReference type="PROSITE" id="PS50848">
    <property type="entry name" value="START"/>
    <property type="match status" value="1"/>
</dbReference>
<comment type="catalytic activity">
    <reaction evidence="1">
        <text>butanoyl-CoA + H2O = butanoate + CoA + H(+)</text>
        <dbReference type="Rhea" id="RHEA:40111"/>
        <dbReference type="ChEBI" id="CHEBI:15377"/>
        <dbReference type="ChEBI" id="CHEBI:15378"/>
        <dbReference type="ChEBI" id="CHEBI:17968"/>
        <dbReference type="ChEBI" id="CHEBI:57287"/>
        <dbReference type="ChEBI" id="CHEBI:57371"/>
    </reaction>
    <physiologicalReaction direction="left-to-right" evidence="1">
        <dbReference type="Rhea" id="RHEA:40112"/>
    </physiologicalReaction>
</comment>
<dbReference type="PANTHER" id="PTHR11049">
    <property type="entry name" value="ACYL COENZYME A THIOESTER HYDROLASE"/>
    <property type="match status" value="1"/>
</dbReference>
<dbReference type="InterPro" id="IPR006683">
    <property type="entry name" value="Thioestr_dom"/>
</dbReference>
<evidence type="ECO:0000259" key="8">
    <source>
        <dbReference type="PROSITE" id="PS51770"/>
    </source>
</evidence>
<protein>
    <submittedName>
        <fullName evidence="9">Uncharacterized protein</fullName>
    </submittedName>
</protein>
<dbReference type="InterPro" id="IPR002913">
    <property type="entry name" value="START_lipid-bd_dom"/>
</dbReference>
<reference evidence="9 10" key="1">
    <citation type="journal article" date="2015" name="Genome Biol. Evol.">
        <title>Comparative Genomics of a Bacterivorous Green Alga Reveals Evolutionary Causalities and Consequences of Phago-Mixotrophic Mode of Nutrition.</title>
        <authorList>
            <person name="Burns J.A."/>
            <person name="Paasch A."/>
            <person name="Narechania A."/>
            <person name="Kim E."/>
        </authorList>
    </citation>
    <scope>NUCLEOTIDE SEQUENCE [LARGE SCALE GENOMIC DNA]</scope>
    <source>
        <strain evidence="9 10">PLY_AMNH</strain>
    </source>
</reference>